<comment type="caution">
    <text evidence="2">The sequence shown here is derived from an EMBL/GenBank/DDBJ whole genome shotgun (WGS) entry which is preliminary data.</text>
</comment>
<evidence type="ECO:0000313" key="2">
    <source>
        <dbReference type="EMBL" id="KAK8996265.1"/>
    </source>
</evidence>
<sequence length="257" mass="29694">MKQKELETDSVVDKPKQAIPPPPPPLPLPRFWARKISSDSVTNREIAKFWRQKHADEEDHLLAPPPPPLPLPRFWARKISSESVTNREIAKFWRQKHADEEDHLLAAIKAAARKRARNLSEEDYKSFEESLSDEEYNTKQNITAPTNNSEVHGKYNEVRVGIKDWWTKSKYAYLNQPAVESTDNQRQRASTYIPNFLNYKPAPLYPTSLERGPENTQKLSLYRLQTFLLEDKCIHSQLHGTLIDSVTSASHCKAFFS</sequence>
<evidence type="ECO:0000256" key="1">
    <source>
        <dbReference type="SAM" id="MobiDB-lite"/>
    </source>
</evidence>
<accession>A0ABR2Q6G1</accession>
<keyword evidence="3" id="KW-1185">Reference proteome</keyword>
<name>A0ABR2Q6G1_9ROSI</name>
<evidence type="ECO:0000313" key="3">
    <source>
        <dbReference type="Proteomes" id="UP001396334"/>
    </source>
</evidence>
<feature type="region of interest" description="Disordered" evidence="1">
    <location>
        <begin position="1"/>
        <end position="30"/>
    </location>
</feature>
<feature type="compositionally biased region" description="Basic and acidic residues" evidence="1">
    <location>
        <begin position="1"/>
        <end position="16"/>
    </location>
</feature>
<dbReference type="PANTHER" id="PTHR33872:SF7">
    <property type="entry name" value="OSJNBA0084K11.10-LIKE PROTEIN"/>
    <property type="match status" value="1"/>
</dbReference>
<reference evidence="2 3" key="1">
    <citation type="journal article" date="2024" name="G3 (Bethesda)">
        <title>Genome assembly of Hibiscus sabdariffa L. provides insights into metabolisms of medicinal natural products.</title>
        <authorList>
            <person name="Kim T."/>
        </authorList>
    </citation>
    <scope>NUCLEOTIDE SEQUENCE [LARGE SCALE GENOMIC DNA]</scope>
    <source>
        <strain evidence="2">TK-2024</strain>
        <tissue evidence="2">Old leaves</tissue>
    </source>
</reference>
<dbReference type="EMBL" id="JBBPBN010000045">
    <property type="protein sequence ID" value="KAK8996265.1"/>
    <property type="molecule type" value="Genomic_DNA"/>
</dbReference>
<dbReference type="PANTHER" id="PTHR33872">
    <property type="entry name" value="DNA POLYMERASE EPSILON CATALYTIC SUBUNIT A"/>
    <property type="match status" value="1"/>
</dbReference>
<dbReference type="Proteomes" id="UP001396334">
    <property type="component" value="Unassembled WGS sequence"/>
</dbReference>
<protein>
    <submittedName>
        <fullName evidence="2">Uncharacterized protein</fullName>
    </submittedName>
</protein>
<organism evidence="2 3">
    <name type="scientific">Hibiscus sabdariffa</name>
    <name type="common">roselle</name>
    <dbReference type="NCBI Taxonomy" id="183260"/>
    <lineage>
        <taxon>Eukaryota</taxon>
        <taxon>Viridiplantae</taxon>
        <taxon>Streptophyta</taxon>
        <taxon>Embryophyta</taxon>
        <taxon>Tracheophyta</taxon>
        <taxon>Spermatophyta</taxon>
        <taxon>Magnoliopsida</taxon>
        <taxon>eudicotyledons</taxon>
        <taxon>Gunneridae</taxon>
        <taxon>Pentapetalae</taxon>
        <taxon>rosids</taxon>
        <taxon>malvids</taxon>
        <taxon>Malvales</taxon>
        <taxon>Malvaceae</taxon>
        <taxon>Malvoideae</taxon>
        <taxon>Hibiscus</taxon>
    </lineage>
</organism>
<feature type="compositionally biased region" description="Pro residues" evidence="1">
    <location>
        <begin position="18"/>
        <end position="28"/>
    </location>
</feature>
<gene>
    <name evidence="2" type="ORF">V6N11_076505</name>
</gene>
<proteinExistence type="predicted"/>